<dbReference type="EMBL" id="JAVIJC010000051">
    <property type="protein sequence ID" value="MDX8496106.1"/>
    <property type="molecule type" value="Genomic_DNA"/>
</dbReference>
<name>A0ABU4ZA38_9HYPH</name>
<proteinExistence type="predicted"/>
<dbReference type="Proteomes" id="UP001271249">
    <property type="component" value="Unassembled WGS sequence"/>
</dbReference>
<sequence>MSDARRFCDSLIDELARAIHELLSLVSERSVMKVWQSSSPRLMAQRHHMFDEQVGQRLGQCRDGELLYVAEKSGSLRLPILRRPCALTGQLSRSTFFWRLCGLP</sequence>
<keyword evidence="2" id="KW-1185">Reference proteome</keyword>
<gene>
    <name evidence="1" type="ORF">RFN29_31760</name>
</gene>
<accession>A0ABU4ZA38</accession>
<comment type="caution">
    <text evidence="1">The sequence shown here is derived from an EMBL/GenBank/DDBJ whole genome shotgun (WGS) entry which is preliminary data.</text>
</comment>
<dbReference type="RefSeq" id="WP_320229833.1">
    <property type="nucleotide sequence ID" value="NZ_JAVIJC010000051.1"/>
</dbReference>
<protein>
    <submittedName>
        <fullName evidence="1">Uncharacterized protein</fullName>
    </submittedName>
</protein>
<evidence type="ECO:0000313" key="2">
    <source>
        <dbReference type="Proteomes" id="UP001271249"/>
    </source>
</evidence>
<evidence type="ECO:0000313" key="1">
    <source>
        <dbReference type="EMBL" id="MDX8496106.1"/>
    </source>
</evidence>
<reference evidence="1 2" key="1">
    <citation type="submission" date="2023-08" db="EMBL/GenBank/DDBJ databases">
        <title>Implementing the SeqCode for naming new Mesorhizobium species isolated from Vachellia karroo root nodules.</title>
        <authorList>
            <person name="Van Lill M."/>
        </authorList>
    </citation>
    <scope>NUCLEOTIDE SEQUENCE [LARGE SCALE GENOMIC DNA]</scope>
    <source>
        <strain evidence="1 2">VK22B</strain>
    </source>
</reference>
<organism evidence="1 2">
    <name type="scientific">Mesorhizobium captivum</name>
    <dbReference type="NCBI Taxonomy" id="3072319"/>
    <lineage>
        <taxon>Bacteria</taxon>
        <taxon>Pseudomonadati</taxon>
        <taxon>Pseudomonadota</taxon>
        <taxon>Alphaproteobacteria</taxon>
        <taxon>Hyphomicrobiales</taxon>
        <taxon>Phyllobacteriaceae</taxon>
        <taxon>Mesorhizobium</taxon>
    </lineage>
</organism>